<evidence type="ECO:0000313" key="2">
    <source>
        <dbReference type="Proteomes" id="UP000198304"/>
    </source>
</evidence>
<proteinExistence type="predicted"/>
<dbReference type="RefSeq" id="WP_089284920.1">
    <property type="nucleotide sequence ID" value="NZ_FZOJ01000034.1"/>
</dbReference>
<dbReference type="EMBL" id="FZOJ01000034">
    <property type="protein sequence ID" value="SNT02857.1"/>
    <property type="molecule type" value="Genomic_DNA"/>
</dbReference>
<accession>A0A239JAF2</accession>
<dbReference type="OrthoDB" id="2084386at2"/>
<dbReference type="Proteomes" id="UP000198304">
    <property type="component" value="Unassembled WGS sequence"/>
</dbReference>
<protein>
    <submittedName>
        <fullName evidence="1">Uncharacterized protein</fullName>
    </submittedName>
</protein>
<name>A0A239JAF2_9FIRM</name>
<reference evidence="1 2" key="1">
    <citation type="submission" date="2017-06" db="EMBL/GenBank/DDBJ databases">
        <authorList>
            <person name="Kim H.J."/>
            <person name="Triplett B.A."/>
        </authorList>
    </citation>
    <scope>NUCLEOTIDE SEQUENCE [LARGE SCALE GENOMIC DNA]</scope>
    <source>
        <strain evidence="1 2">SCA</strain>
    </source>
</reference>
<evidence type="ECO:0000313" key="1">
    <source>
        <dbReference type="EMBL" id="SNT02857.1"/>
    </source>
</evidence>
<keyword evidence="2" id="KW-1185">Reference proteome</keyword>
<sequence length="105" mass="12308">MEASTSFKKRSDRLQKALLCTIEDFRKGNDHLALDNFLNSMDDLENLLEYQQYVGDLRRKIDRIPPTLQTLHDYVKNQDVIGITDLLEFTLYPLIEAWIEGCDEE</sequence>
<organism evidence="1 2">
    <name type="scientific">Anaerovirgula multivorans</name>
    <dbReference type="NCBI Taxonomy" id="312168"/>
    <lineage>
        <taxon>Bacteria</taxon>
        <taxon>Bacillati</taxon>
        <taxon>Bacillota</taxon>
        <taxon>Clostridia</taxon>
        <taxon>Peptostreptococcales</taxon>
        <taxon>Natronincolaceae</taxon>
        <taxon>Anaerovirgula</taxon>
    </lineage>
</organism>
<gene>
    <name evidence="1" type="ORF">SAMN05446037_103428</name>
</gene>
<dbReference type="AlphaFoldDB" id="A0A239JAF2"/>